<gene>
    <name evidence="7" type="ORF">E8L99_18615</name>
</gene>
<feature type="transmembrane region" description="Helical" evidence="6">
    <location>
        <begin position="76"/>
        <end position="97"/>
    </location>
</feature>
<organism evidence="7 8">
    <name type="scientific">Phreatobacter aquaticus</name>
    <dbReference type="NCBI Taxonomy" id="2570229"/>
    <lineage>
        <taxon>Bacteria</taxon>
        <taxon>Pseudomonadati</taxon>
        <taxon>Pseudomonadota</taxon>
        <taxon>Alphaproteobacteria</taxon>
        <taxon>Hyphomicrobiales</taxon>
        <taxon>Phreatobacteraceae</taxon>
        <taxon>Phreatobacter</taxon>
    </lineage>
</organism>
<keyword evidence="4 6" id="KW-1133">Transmembrane helix</keyword>
<dbReference type="EMBL" id="CP039865">
    <property type="protein sequence ID" value="QCK88863.1"/>
    <property type="molecule type" value="Genomic_DNA"/>
</dbReference>
<keyword evidence="3 6" id="KW-0812">Transmembrane</keyword>
<dbReference type="FunFam" id="1.20.1260.100:FF:000001">
    <property type="entry name" value="translocator protein 2"/>
    <property type="match status" value="1"/>
</dbReference>
<evidence type="ECO:0000256" key="2">
    <source>
        <dbReference type="ARBA" id="ARBA00007524"/>
    </source>
</evidence>
<dbReference type="PIRSF" id="PIRSF005859">
    <property type="entry name" value="PBR"/>
    <property type="match status" value="1"/>
</dbReference>
<dbReference type="InterPro" id="IPR004307">
    <property type="entry name" value="TspO_MBR"/>
</dbReference>
<dbReference type="CDD" id="cd15904">
    <property type="entry name" value="TSPO_MBR"/>
    <property type="match status" value="1"/>
</dbReference>
<dbReference type="GO" id="GO:0016020">
    <property type="term" value="C:membrane"/>
    <property type="evidence" value="ECO:0007669"/>
    <property type="project" value="UniProtKB-SubCell"/>
</dbReference>
<dbReference type="OrthoDB" id="9795496at2"/>
<dbReference type="Proteomes" id="UP000298588">
    <property type="component" value="Chromosome"/>
</dbReference>
<dbReference type="AlphaFoldDB" id="A0A4D7QSA2"/>
<evidence type="ECO:0000256" key="6">
    <source>
        <dbReference type="SAM" id="Phobius"/>
    </source>
</evidence>
<evidence type="ECO:0000256" key="4">
    <source>
        <dbReference type="ARBA" id="ARBA00022989"/>
    </source>
</evidence>
<dbReference type="InterPro" id="IPR038330">
    <property type="entry name" value="TspO/MBR-related_sf"/>
</dbReference>
<feature type="transmembrane region" description="Helical" evidence="6">
    <location>
        <begin position="103"/>
        <end position="125"/>
    </location>
</feature>
<feature type="transmembrane region" description="Helical" evidence="6">
    <location>
        <begin position="137"/>
        <end position="154"/>
    </location>
</feature>
<proteinExistence type="inferred from homology"/>
<accession>A0A4D7QSA2</accession>
<evidence type="ECO:0000313" key="7">
    <source>
        <dbReference type="EMBL" id="QCK88863.1"/>
    </source>
</evidence>
<protein>
    <submittedName>
        <fullName evidence="7">Tryptophan-rich sensory protein</fullName>
    </submittedName>
</protein>
<dbReference type="GO" id="GO:0033013">
    <property type="term" value="P:tetrapyrrole metabolic process"/>
    <property type="evidence" value="ECO:0007669"/>
    <property type="project" value="UniProtKB-ARBA"/>
</dbReference>
<comment type="similarity">
    <text evidence="2">Belongs to the TspO/BZRP family.</text>
</comment>
<dbReference type="Pfam" id="PF03073">
    <property type="entry name" value="TspO_MBR"/>
    <property type="match status" value="1"/>
</dbReference>
<reference evidence="7 8" key="1">
    <citation type="submission" date="2019-04" db="EMBL/GenBank/DDBJ databases">
        <title>Phreatobacter aquaticus sp. nov.</title>
        <authorList>
            <person name="Choi A."/>
            <person name="Baek K."/>
        </authorList>
    </citation>
    <scope>NUCLEOTIDE SEQUENCE [LARGE SCALE GENOMIC DNA]</scope>
    <source>
        <strain evidence="7 8">NMCR1094</strain>
    </source>
</reference>
<evidence type="ECO:0000256" key="5">
    <source>
        <dbReference type="ARBA" id="ARBA00023136"/>
    </source>
</evidence>
<evidence type="ECO:0000313" key="8">
    <source>
        <dbReference type="Proteomes" id="UP000298588"/>
    </source>
</evidence>
<dbReference type="PANTHER" id="PTHR10057:SF0">
    <property type="entry name" value="TRANSLOCATOR PROTEIN"/>
    <property type="match status" value="1"/>
</dbReference>
<comment type="subcellular location">
    <subcellularLocation>
        <location evidence="1">Membrane</location>
        <topology evidence="1">Multi-pass membrane protein</topology>
    </subcellularLocation>
</comment>
<feature type="transmembrane region" description="Helical" evidence="6">
    <location>
        <begin position="47"/>
        <end position="69"/>
    </location>
</feature>
<dbReference type="KEGG" id="paqt:E8L99_18615"/>
<evidence type="ECO:0000256" key="1">
    <source>
        <dbReference type="ARBA" id="ARBA00004141"/>
    </source>
</evidence>
<keyword evidence="5 6" id="KW-0472">Membrane</keyword>
<dbReference type="Gene3D" id="1.20.1260.100">
    <property type="entry name" value="TspO/MBR protein"/>
    <property type="match status" value="1"/>
</dbReference>
<evidence type="ECO:0000256" key="3">
    <source>
        <dbReference type="ARBA" id="ARBA00022692"/>
    </source>
</evidence>
<name>A0A4D7QSA2_9HYPH</name>
<dbReference type="PANTHER" id="PTHR10057">
    <property type="entry name" value="PERIPHERAL-TYPE BENZODIAZEPINE RECEPTOR"/>
    <property type="match status" value="1"/>
</dbReference>
<keyword evidence="8" id="KW-1185">Reference proteome</keyword>
<sequence length="156" mass="17014">MPRRAFVYSGFILVCFAVAALGSLATSAGLASWYPTLTKPSFNPPNWLFGPVWTVLYVMIAVAGARLVLSSAGDKGPVLAAYGTQLALNCAWSWVFFYAQRPGLAVIVIAALWLSIVATIVLAWPKDRVASWLMMPYLAWVSFASLLNIAIWRLNS</sequence>